<feature type="compositionally biased region" description="Acidic residues" evidence="1">
    <location>
        <begin position="194"/>
        <end position="206"/>
    </location>
</feature>
<proteinExistence type="predicted"/>
<dbReference type="InParanoid" id="A0A2P5AQP0"/>
<reference evidence="3" key="1">
    <citation type="submission" date="2016-06" db="EMBL/GenBank/DDBJ databases">
        <title>Parallel loss of symbiosis genes in relatives of nitrogen-fixing non-legume Parasponia.</title>
        <authorList>
            <person name="Van Velzen R."/>
            <person name="Holmer R."/>
            <person name="Bu F."/>
            <person name="Rutten L."/>
            <person name="Van Zeijl A."/>
            <person name="Liu W."/>
            <person name="Santuari L."/>
            <person name="Cao Q."/>
            <person name="Sharma T."/>
            <person name="Shen D."/>
            <person name="Roswanjaya Y."/>
            <person name="Wardhani T."/>
            <person name="Kalhor M.S."/>
            <person name="Jansen J."/>
            <person name="Van den Hoogen J."/>
            <person name="Gungor B."/>
            <person name="Hartog M."/>
            <person name="Hontelez J."/>
            <person name="Verver J."/>
            <person name="Yang W.-C."/>
            <person name="Schijlen E."/>
            <person name="Repin R."/>
            <person name="Schilthuizen M."/>
            <person name="Schranz E."/>
            <person name="Heidstra R."/>
            <person name="Miyata K."/>
            <person name="Fedorova E."/>
            <person name="Kohlen W."/>
            <person name="Bisseling T."/>
            <person name="Smit S."/>
            <person name="Geurts R."/>
        </authorList>
    </citation>
    <scope>NUCLEOTIDE SEQUENCE [LARGE SCALE GENOMIC DNA]</scope>
    <source>
        <strain evidence="3">cv. RG33-2</strain>
    </source>
</reference>
<feature type="region of interest" description="Disordered" evidence="1">
    <location>
        <begin position="33"/>
        <end position="83"/>
    </location>
</feature>
<protein>
    <submittedName>
        <fullName evidence="2">Uncharacterized protein</fullName>
    </submittedName>
</protein>
<comment type="caution">
    <text evidence="2">The sequence shown here is derived from an EMBL/GenBank/DDBJ whole genome shotgun (WGS) entry which is preliminary data.</text>
</comment>
<evidence type="ECO:0000313" key="2">
    <source>
        <dbReference type="EMBL" id="PON38868.1"/>
    </source>
</evidence>
<dbReference type="EMBL" id="JXTC01000739">
    <property type="protein sequence ID" value="PON38868.1"/>
    <property type="molecule type" value="Genomic_DNA"/>
</dbReference>
<feature type="region of interest" description="Disordered" evidence="1">
    <location>
        <begin position="100"/>
        <end position="218"/>
    </location>
</feature>
<dbReference type="OrthoDB" id="10441208at2759"/>
<dbReference type="AlphaFoldDB" id="A0A2P5AQP0"/>
<accession>A0A2P5AQP0</accession>
<feature type="compositionally biased region" description="Basic and acidic residues" evidence="1">
    <location>
        <begin position="207"/>
        <end position="218"/>
    </location>
</feature>
<evidence type="ECO:0000313" key="3">
    <source>
        <dbReference type="Proteomes" id="UP000237000"/>
    </source>
</evidence>
<organism evidence="2 3">
    <name type="scientific">Trema orientale</name>
    <name type="common">Charcoal tree</name>
    <name type="synonym">Celtis orientalis</name>
    <dbReference type="NCBI Taxonomy" id="63057"/>
    <lineage>
        <taxon>Eukaryota</taxon>
        <taxon>Viridiplantae</taxon>
        <taxon>Streptophyta</taxon>
        <taxon>Embryophyta</taxon>
        <taxon>Tracheophyta</taxon>
        <taxon>Spermatophyta</taxon>
        <taxon>Magnoliopsida</taxon>
        <taxon>eudicotyledons</taxon>
        <taxon>Gunneridae</taxon>
        <taxon>Pentapetalae</taxon>
        <taxon>rosids</taxon>
        <taxon>fabids</taxon>
        <taxon>Rosales</taxon>
        <taxon>Cannabaceae</taxon>
        <taxon>Trema</taxon>
    </lineage>
</organism>
<keyword evidence="3" id="KW-1185">Reference proteome</keyword>
<feature type="compositionally biased region" description="Basic and acidic residues" evidence="1">
    <location>
        <begin position="171"/>
        <end position="187"/>
    </location>
</feature>
<evidence type="ECO:0000256" key="1">
    <source>
        <dbReference type="SAM" id="MobiDB-lite"/>
    </source>
</evidence>
<sequence length="268" mass="28448">MARLSGGASQFRRQLVQEGHLISRARVHEEVEGVHPFPPSGRGPVEHAHPVHHSHGDQLVRQLGEERREPEEEGLAARGPLGADGQVTFLEELLDHGGVGGSVAAEADGLDGGDDLGEPRDGVGHGGDGAAEGGGEEDGVEKGPVGADEEYSGDGGGLVDRRGRGALNGDTDAKCPEGVVDERHGEEGAGGDAEASEEEAYGDPEDYEKSQERRRLADESAVVENDRLGELVTGHCFHTCFGWDHVTLLQVRVSSYIQSKKIFDMCYS</sequence>
<dbReference type="Proteomes" id="UP000237000">
    <property type="component" value="Unassembled WGS sequence"/>
</dbReference>
<name>A0A2P5AQP0_TREOI</name>
<feature type="compositionally biased region" description="Basic and acidic residues" evidence="1">
    <location>
        <begin position="44"/>
        <end position="70"/>
    </location>
</feature>
<gene>
    <name evidence="2" type="ORF">TorRG33x02_344080</name>
</gene>
<feature type="compositionally biased region" description="Gly residues" evidence="1">
    <location>
        <begin position="124"/>
        <end position="133"/>
    </location>
</feature>